<dbReference type="Pfam" id="PF12654">
    <property type="entry name" value="DUF3786"/>
    <property type="match status" value="1"/>
</dbReference>
<dbReference type="InterPro" id="IPR024264">
    <property type="entry name" value="DUF3786"/>
</dbReference>
<dbReference type="Proteomes" id="UP000230052">
    <property type="component" value="Unassembled WGS sequence"/>
</dbReference>
<protein>
    <recommendedName>
        <fullName evidence="1">DUF3786 domain-containing protein</fullName>
    </recommendedName>
</protein>
<reference evidence="2 3" key="1">
    <citation type="submission" date="2017-09" db="EMBL/GenBank/DDBJ databases">
        <title>Depth-based differentiation of microbial function through sediment-hosted aquifers and enrichment of novel symbionts in the deep terrestrial subsurface.</title>
        <authorList>
            <person name="Probst A.J."/>
            <person name="Ladd B."/>
            <person name="Jarett J.K."/>
            <person name="Geller-Mcgrath D.E."/>
            <person name="Sieber C.M."/>
            <person name="Emerson J.B."/>
            <person name="Anantharaman K."/>
            <person name="Thomas B.C."/>
            <person name="Malmstrom R."/>
            <person name="Stieglmeier M."/>
            <person name="Klingl A."/>
            <person name="Woyke T."/>
            <person name="Ryan C.M."/>
            <person name="Banfield J.F."/>
        </authorList>
    </citation>
    <scope>NUCLEOTIDE SEQUENCE [LARGE SCALE GENOMIC DNA]</scope>
    <source>
        <strain evidence="2">CG07_land_8_20_14_0_80_42_15</strain>
    </source>
</reference>
<comment type="caution">
    <text evidence="2">The sequence shown here is derived from an EMBL/GenBank/DDBJ whole genome shotgun (WGS) entry which is preliminary data.</text>
</comment>
<gene>
    <name evidence="2" type="ORF">COS99_08350</name>
</gene>
<name>A0A2J0KR73_9BACT</name>
<proteinExistence type="predicted"/>
<evidence type="ECO:0000313" key="2">
    <source>
        <dbReference type="EMBL" id="PIU40905.1"/>
    </source>
</evidence>
<sequence length="183" mass="20527">MSYKDALEKAWVKLKEFKADNISDIKFLADNYSIDLSSHQVVSLSCNIPPHEHVSILILHYLAKKIQGLPEVTGKWISFQELPGGQGYYDAFKKRSLELIGRKYGKMPQGIVSCLERLPGKAIQYGDGGIVLEAFDFVPVLVTVWGQDDEFSAEANILFDQSVKEIFCTEDIVVLSDIISRVV</sequence>
<evidence type="ECO:0000259" key="1">
    <source>
        <dbReference type="Pfam" id="PF12654"/>
    </source>
</evidence>
<accession>A0A2J0KR73</accession>
<evidence type="ECO:0000313" key="3">
    <source>
        <dbReference type="Proteomes" id="UP000230052"/>
    </source>
</evidence>
<feature type="domain" description="DUF3786" evidence="1">
    <location>
        <begin position="23"/>
        <end position="180"/>
    </location>
</feature>
<dbReference type="EMBL" id="PEWV01000075">
    <property type="protein sequence ID" value="PIU40905.1"/>
    <property type="molecule type" value="Genomic_DNA"/>
</dbReference>
<dbReference type="AlphaFoldDB" id="A0A2J0KR73"/>
<organism evidence="2 3">
    <name type="scientific">Candidatus Aquitaenariimonas noxiae</name>
    <dbReference type="NCBI Taxonomy" id="1974741"/>
    <lineage>
        <taxon>Bacteria</taxon>
        <taxon>Pseudomonadati</taxon>
        <taxon>Candidatus Omnitrophota</taxon>
        <taxon>Candidatus Aquitaenariimonas</taxon>
    </lineage>
</organism>